<name>A0A2V1E3T1_9PLEO</name>
<feature type="region of interest" description="Disordered" evidence="2">
    <location>
        <begin position="114"/>
        <end position="152"/>
    </location>
</feature>
<organism evidence="3 4">
    <name type="scientific">Periconia macrospinosa</name>
    <dbReference type="NCBI Taxonomy" id="97972"/>
    <lineage>
        <taxon>Eukaryota</taxon>
        <taxon>Fungi</taxon>
        <taxon>Dikarya</taxon>
        <taxon>Ascomycota</taxon>
        <taxon>Pezizomycotina</taxon>
        <taxon>Dothideomycetes</taxon>
        <taxon>Pleosporomycetidae</taxon>
        <taxon>Pleosporales</taxon>
        <taxon>Massarineae</taxon>
        <taxon>Periconiaceae</taxon>
        <taxon>Periconia</taxon>
    </lineage>
</organism>
<dbReference type="EMBL" id="KZ805315">
    <property type="protein sequence ID" value="PVI05197.1"/>
    <property type="molecule type" value="Genomic_DNA"/>
</dbReference>
<sequence>MGLERSIAGSGGLEQRAEEHGKRERGPPRTCLAIHRQVKALERKICSLEAHERKFNEEFSNINNDLSRYKELLDQAREEKQCVEDELKDTNASLAARRDPLSLRAIRASSTDAVPNYNGAKRGCRAAHPRASTEPDQESRSQNQSACTSTMW</sequence>
<keyword evidence="4" id="KW-1185">Reference proteome</keyword>
<accession>A0A2V1E3T1</accession>
<reference evidence="3 4" key="1">
    <citation type="journal article" date="2018" name="Sci. Rep.">
        <title>Comparative genomics provides insights into the lifestyle and reveals functional heterogeneity of dark septate endophytic fungi.</title>
        <authorList>
            <person name="Knapp D.G."/>
            <person name="Nemeth J.B."/>
            <person name="Barry K."/>
            <person name="Hainaut M."/>
            <person name="Henrissat B."/>
            <person name="Johnson J."/>
            <person name="Kuo A."/>
            <person name="Lim J.H.P."/>
            <person name="Lipzen A."/>
            <person name="Nolan M."/>
            <person name="Ohm R.A."/>
            <person name="Tamas L."/>
            <person name="Grigoriev I.V."/>
            <person name="Spatafora J.W."/>
            <person name="Nagy L.G."/>
            <person name="Kovacs G.M."/>
        </authorList>
    </citation>
    <scope>NUCLEOTIDE SEQUENCE [LARGE SCALE GENOMIC DNA]</scope>
    <source>
        <strain evidence="3 4">DSE2036</strain>
    </source>
</reference>
<gene>
    <name evidence="3" type="ORF">DM02DRAFT_109421</name>
</gene>
<keyword evidence="1" id="KW-0175">Coiled coil</keyword>
<protein>
    <submittedName>
        <fullName evidence="3">Uncharacterized protein</fullName>
    </submittedName>
</protein>
<evidence type="ECO:0000256" key="1">
    <source>
        <dbReference type="SAM" id="Coils"/>
    </source>
</evidence>
<dbReference type="AlphaFoldDB" id="A0A2V1E3T1"/>
<feature type="compositionally biased region" description="Basic and acidic residues" evidence="2">
    <location>
        <begin position="15"/>
        <end position="27"/>
    </location>
</feature>
<dbReference type="Proteomes" id="UP000244855">
    <property type="component" value="Unassembled WGS sequence"/>
</dbReference>
<evidence type="ECO:0000313" key="4">
    <source>
        <dbReference type="Proteomes" id="UP000244855"/>
    </source>
</evidence>
<evidence type="ECO:0000256" key="2">
    <source>
        <dbReference type="SAM" id="MobiDB-lite"/>
    </source>
</evidence>
<feature type="compositionally biased region" description="Polar residues" evidence="2">
    <location>
        <begin position="140"/>
        <end position="152"/>
    </location>
</feature>
<feature type="region of interest" description="Disordered" evidence="2">
    <location>
        <begin position="1"/>
        <end position="28"/>
    </location>
</feature>
<feature type="coiled-coil region" evidence="1">
    <location>
        <begin position="59"/>
        <end position="93"/>
    </location>
</feature>
<proteinExistence type="predicted"/>
<evidence type="ECO:0000313" key="3">
    <source>
        <dbReference type="EMBL" id="PVI05197.1"/>
    </source>
</evidence>